<accession>A0A839IJQ1</accession>
<dbReference type="Gene3D" id="1.10.10.10">
    <property type="entry name" value="Winged helix-like DNA-binding domain superfamily/Winged helix DNA-binding domain"/>
    <property type="match status" value="1"/>
</dbReference>
<proteinExistence type="predicted"/>
<dbReference type="GO" id="GO:0043565">
    <property type="term" value="F:sequence-specific DNA binding"/>
    <property type="evidence" value="ECO:0007669"/>
    <property type="project" value="InterPro"/>
</dbReference>
<evidence type="ECO:0000256" key="2">
    <source>
        <dbReference type="ARBA" id="ARBA00023125"/>
    </source>
</evidence>
<dbReference type="Pfam" id="PF13412">
    <property type="entry name" value="HTH_24"/>
    <property type="match status" value="1"/>
</dbReference>
<dbReference type="CDD" id="cd00090">
    <property type="entry name" value="HTH_ARSR"/>
    <property type="match status" value="1"/>
</dbReference>
<dbReference type="PANTHER" id="PTHR30154">
    <property type="entry name" value="LEUCINE-RESPONSIVE REGULATORY PROTEIN"/>
    <property type="match status" value="1"/>
</dbReference>
<dbReference type="GO" id="GO:0005829">
    <property type="term" value="C:cytosol"/>
    <property type="evidence" value="ECO:0007669"/>
    <property type="project" value="TreeGrafter"/>
</dbReference>
<evidence type="ECO:0000313" key="6">
    <source>
        <dbReference type="Proteomes" id="UP000565262"/>
    </source>
</evidence>
<comment type="caution">
    <text evidence="5">The sequence shown here is derived from an EMBL/GenBank/DDBJ whole genome shotgun (WGS) entry which is preliminary data.</text>
</comment>
<dbReference type="Pfam" id="PF01037">
    <property type="entry name" value="AsnC_trans_reg"/>
    <property type="match status" value="1"/>
</dbReference>
<dbReference type="PROSITE" id="PS50956">
    <property type="entry name" value="HTH_ASNC_2"/>
    <property type="match status" value="1"/>
</dbReference>
<dbReference type="PRINTS" id="PR00033">
    <property type="entry name" value="HTHASNC"/>
</dbReference>
<dbReference type="InterPro" id="IPR019887">
    <property type="entry name" value="Tscrpt_reg_AsnC/Lrp_C"/>
</dbReference>
<dbReference type="Proteomes" id="UP000565262">
    <property type="component" value="Unassembled WGS sequence"/>
</dbReference>
<evidence type="ECO:0000256" key="1">
    <source>
        <dbReference type="ARBA" id="ARBA00023015"/>
    </source>
</evidence>
<dbReference type="PANTHER" id="PTHR30154:SF34">
    <property type="entry name" value="TRANSCRIPTIONAL REGULATOR AZLB"/>
    <property type="match status" value="1"/>
</dbReference>
<evidence type="ECO:0000313" key="5">
    <source>
        <dbReference type="EMBL" id="MBB1485158.1"/>
    </source>
</evidence>
<dbReference type="RefSeq" id="WP_182806928.1">
    <property type="nucleotide sequence ID" value="NZ_JACJFM010000001.1"/>
</dbReference>
<feature type="domain" description="HTH asnC-type" evidence="4">
    <location>
        <begin position="13"/>
        <end position="74"/>
    </location>
</feature>
<dbReference type="InterPro" id="IPR036390">
    <property type="entry name" value="WH_DNA-bd_sf"/>
</dbReference>
<dbReference type="GO" id="GO:0006355">
    <property type="term" value="P:regulation of DNA-templated transcription"/>
    <property type="evidence" value="ECO:0007669"/>
    <property type="project" value="UniProtKB-ARBA"/>
</dbReference>
<reference evidence="5 6" key="1">
    <citation type="submission" date="2020-08" db="EMBL/GenBank/DDBJ databases">
        <title>Oceanospirillum sp. nov. isolated from marine sediment.</title>
        <authorList>
            <person name="Ji X."/>
        </authorList>
    </citation>
    <scope>NUCLEOTIDE SEQUENCE [LARGE SCALE GENOMIC DNA]</scope>
    <source>
        <strain evidence="5 6">D5</strain>
    </source>
</reference>
<gene>
    <name evidence="5" type="ORF">H4O21_00805</name>
</gene>
<dbReference type="SMART" id="SM00344">
    <property type="entry name" value="HTH_ASNC"/>
    <property type="match status" value="1"/>
</dbReference>
<keyword evidence="3" id="KW-0804">Transcription</keyword>
<dbReference type="SUPFAM" id="SSF46785">
    <property type="entry name" value="Winged helix' DNA-binding domain"/>
    <property type="match status" value="1"/>
</dbReference>
<name>A0A839IJQ1_9GAMM</name>
<keyword evidence="1" id="KW-0805">Transcription regulation</keyword>
<organism evidence="5 6">
    <name type="scientific">Oceanospirillum sediminis</name>
    <dbReference type="NCBI Taxonomy" id="2760088"/>
    <lineage>
        <taxon>Bacteria</taxon>
        <taxon>Pseudomonadati</taxon>
        <taxon>Pseudomonadota</taxon>
        <taxon>Gammaproteobacteria</taxon>
        <taxon>Oceanospirillales</taxon>
        <taxon>Oceanospirillaceae</taxon>
        <taxon>Oceanospirillum</taxon>
    </lineage>
</organism>
<dbReference type="InterPro" id="IPR011008">
    <property type="entry name" value="Dimeric_a/b-barrel"/>
</dbReference>
<keyword evidence="2" id="KW-0238">DNA-binding</keyword>
<sequence>MIKKQKDLSHDELDSTDLQILRKLQSDARISNSALSEQVNLSETPCWRRWKRLEENGYIEQYRTVLNRRKMGYDIVVFTQVSFASHEVELTNRFEELISGFEWVQMCHCITGNVDYLLQLVARDMDEFSERITLIRRIPGVTAVQSHISVKEVKRDSDLPVEPVP</sequence>
<dbReference type="EMBL" id="JACJFM010000001">
    <property type="protein sequence ID" value="MBB1485158.1"/>
    <property type="molecule type" value="Genomic_DNA"/>
</dbReference>
<dbReference type="InterPro" id="IPR019888">
    <property type="entry name" value="Tscrpt_reg_AsnC-like"/>
</dbReference>
<dbReference type="InterPro" id="IPR000485">
    <property type="entry name" value="AsnC-type_HTH_dom"/>
</dbReference>
<dbReference type="Gene3D" id="3.30.70.920">
    <property type="match status" value="1"/>
</dbReference>
<dbReference type="SUPFAM" id="SSF54909">
    <property type="entry name" value="Dimeric alpha+beta barrel"/>
    <property type="match status" value="1"/>
</dbReference>
<evidence type="ECO:0000259" key="4">
    <source>
        <dbReference type="PROSITE" id="PS50956"/>
    </source>
</evidence>
<dbReference type="AlphaFoldDB" id="A0A839IJQ1"/>
<keyword evidence="6" id="KW-1185">Reference proteome</keyword>
<protein>
    <submittedName>
        <fullName evidence="5">Lrp/AsnC family transcriptional regulator</fullName>
    </submittedName>
</protein>
<dbReference type="InterPro" id="IPR036388">
    <property type="entry name" value="WH-like_DNA-bd_sf"/>
</dbReference>
<dbReference type="InterPro" id="IPR011991">
    <property type="entry name" value="ArsR-like_HTH"/>
</dbReference>
<dbReference type="GO" id="GO:0043200">
    <property type="term" value="P:response to amino acid"/>
    <property type="evidence" value="ECO:0007669"/>
    <property type="project" value="TreeGrafter"/>
</dbReference>
<evidence type="ECO:0000256" key="3">
    <source>
        <dbReference type="ARBA" id="ARBA00023163"/>
    </source>
</evidence>